<proteinExistence type="predicted"/>
<dbReference type="Proteomes" id="UP000254374">
    <property type="component" value="Unassembled WGS sequence"/>
</dbReference>
<protein>
    <submittedName>
        <fullName evidence="2">Uncharacterized protein</fullName>
    </submittedName>
</protein>
<evidence type="ECO:0000313" key="1">
    <source>
        <dbReference type="EMBL" id="SIQ80074.1"/>
    </source>
</evidence>
<dbReference type="EMBL" id="UGGV01000001">
    <property type="protein sequence ID" value="STO24998.1"/>
    <property type="molecule type" value="Genomic_DNA"/>
</dbReference>
<reference evidence="2 4" key="2">
    <citation type="submission" date="2018-06" db="EMBL/GenBank/DDBJ databases">
        <authorList>
            <consortium name="Pathogen Informatics"/>
            <person name="Doyle S."/>
        </authorList>
    </citation>
    <scope>NUCLEOTIDE SEQUENCE [LARGE SCALE GENOMIC DNA]</scope>
    <source>
        <strain evidence="2 4">NCTC11401</strain>
    </source>
</reference>
<dbReference type="Proteomes" id="UP000186808">
    <property type="component" value="Unassembled WGS sequence"/>
</dbReference>
<evidence type="ECO:0000313" key="4">
    <source>
        <dbReference type="Proteomes" id="UP000254374"/>
    </source>
</evidence>
<dbReference type="RefSeq" id="WP_058469094.1">
    <property type="nucleotide sequence ID" value="NZ_CAAAIX010000002.1"/>
</dbReference>
<dbReference type="STRING" id="464.Lgor_2768"/>
<name>A0A377GJS4_9GAMM</name>
<keyword evidence="3" id="KW-1185">Reference proteome</keyword>
<organism evidence="2 4">
    <name type="scientific">Fluoribacter gormanii</name>
    <dbReference type="NCBI Taxonomy" id="464"/>
    <lineage>
        <taxon>Bacteria</taxon>
        <taxon>Pseudomonadati</taxon>
        <taxon>Pseudomonadota</taxon>
        <taxon>Gammaproteobacteria</taxon>
        <taxon>Legionellales</taxon>
        <taxon>Legionellaceae</taxon>
        <taxon>Fluoribacter</taxon>
    </lineage>
</organism>
<evidence type="ECO:0000313" key="3">
    <source>
        <dbReference type="Proteomes" id="UP000186808"/>
    </source>
</evidence>
<sequence length="305" mass="35526">MKIPPSQRQEKIAVIDDISKKCTLDQLKRMYGNNWKFPSSGERIKRLNILTDHELDCILARTGEYRDYYQQETEKRRFFNQPDCNADFAYWSKQIVWSIDEGVALILGKDPRKVYWENIKEFVAYSPFVKNFEEIRTTAKGYVKFQQLFDPVTPSAFLTWVQRMNFTDVTIPSELIESVEALGIQLTDWHDLYTKMESSRDKLKEQYSEAISLIDRQSKLIQILKKEINELAISPKSERTHLNIIGALVITMFMETQGGNHISIFESQSALINFLIQNFPDVSGIAKSTLEEKFSKAKKLLEKNK</sequence>
<dbReference type="AlphaFoldDB" id="A0A377GJS4"/>
<accession>A0A377GJS4</accession>
<evidence type="ECO:0000313" key="2">
    <source>
        <dbReference type="EMBL" id="STO24998.1"/>
    </source>
</evidence>
<reference evidence="1 3" key="1">
    <citation type="submission" date="2017-01" db="EMBL/GenBank/DDBJ databases">
        <authorList>
            <person name="Varghese N."/>
            <person name="Submissions S."/>
        </authorList>
    </citation>
    <scope>NUCLEOTIDE SEQUENCE [LARGE SCALE GENOMIC DNA]</scope>
    <source>
        <strain evidence="1 3">ATCC 33342</strain>
    </source>
</reference>
<dbReference type="EMBL" id="FTNL01000003">
    <property type="protein sequence ID" value="SIQ80074.1"/>
    <property type="molecule type" value="Genomic_DNA"/>
</dbReference>
<gene>
    <name evidence="2" type="ORF">NCTC11401_01817</name>
    <name evidence="1" type="ORF">SAMN05421777_103108</name>
</gene>
<dbReference type="OrthoDB" id="5773058at2"/>